<name>A0A498KIC6_MALDO</name>
<dbReference type="AlphaFoldDB" id="A0A498KIC6"/>
<comment type="caution">
    <text evidence="2">The sequence shown here is derived from an EMBL/GenBank/DDBJ whole genome shotgun (WGS) entry which is preliminary data.</text>
</comment>
<sequence>MTGPSKLHPSFSIFFTDPPVQKSRVPSGFHRRGERVGRRKGGVRKTQRKEGSSGEKNTVPFGDLVYERVSVASLEDVEQRYIHRKGQLKAFNDSTVSFLGNVLQSASMQGGVK</sequence>
<evidence type="ECO:0000313" key="3">
    <source>
        <dbReference type="Proteomes" id="UP000290289"/>
    </source>
</evidence>
<evidence type="ECO:0000256" key="1">
    <source>
        <dbReference type="SAM" id="MobiDB-lite"/>
    </source>
</evidence>
<reference evidence="2 3" key="1">
    <citation type="submission" date="2018-10" db="EMBL/GenBank/DDBJ databases">
        <title>A high-quality apple genome assembly.</title>
        <authorList>
            <person name="Hu J."/>
        </authorList>
    </citation>
    <scope>NUCLEOTIDE SEQUENCE [LARGE SCALE GENOMIC DNA]</scope>
    <source>
        <strain evidence="3">cv. HFTH1</strain>
        <tissue evidence="2">Young leaf</tissue>
    </source>
</reference>
<accession>A0A498KIC6</accession>
<dbReference type="Proteomes" id="UP000290289">
    <property type="component" value="Chromosome 2"/>
</dbReference>
<keyword evidence="3" id="KW-1185">Reference proteome</keyword>
<organism evidence="2 3">
    <name type="scientific">Malus domestica</name>
    <name type="common">Apple</name>
    <name type="synonym">Pyrus malus</name>
    <dbReference type="NCBI Taxonomy" id="3750"/>
    <lineage>
        <taxon>Eukaryota</taxon>
        <taxon>Viridiplantae</taxon>
        <taxon>Streptophyta</taxon>
        <taxon>Embryophyta</taxon>
        <taxon>Tracheophyta</taxon>
        <taxon>Spermatophyta</taxon>
        <taxon>Magnoliopsida</taxon>
        <taxon>eudicotyledons</taxon>
        <taxon>Gunneridae</taxon>
        <taxon>Pentapetalae</taxon>
        <taxon>rosids</taxon>
        <taxon>fabids</taxon>
        <taxon>Rosales</taxon>
        <taxon>Rosaceae</taxon>
        <taxon>Amygdaloideae</taxon>
        <taxon>Maleae</taxon>
        <taxon>Malus</taxon>
    </lineage>
</organism>
<feature type="region of interest" description="Disordered" evidence="1">
    <location>
        <begin position="1"/>
        <end position="59"/>
    </location>
</feature>
<protein>
    <submittedName>
        <fullName evidence="2">Uncharacterized protein</fullName>
    </submittedName>
</protein>
<gene>
    <name evidence="2" type="ORF">DVH24_026343</name>
</gene>
<dbReference type="EMBL" id="RDQH01000328">
    <property type="protein sequence ID" value="RXI07207.1"/>
    <property type="molecule type" value="Genomic_DNA"/>
</dbReference>
<evidence type="ECO:0000313" key="2">
    <source>
        <dbReference type="EMBL" id="RXI07207.1"/>
    </source>
</evidence>
<proteinExistence type="predicted"/>
<feature type="compositionally biased region" description="Basic residues" evidence="1">
    <location>
        <begin position="29"/>
        <end position="47"/>
    </location>
</feature>